<feature type="binding site" evidence="9">
    <location>
        <position position="111"/>
    </location>
    <ligand>
        <name>Mg(2+)</name>
        <dbReference type="ChEBI" id="CHEBI:18420"/>
        <label>1</label>
    </ligand>
</feature>
<dbReference type="PROSITE" id="PS00124">
    <property type="entry name" value="FBPASE"/>
    <property type="match status" value="1"/>
</dbReference>
<evidence type="ECO:0000313" key="13">
    <source>
        <dbReference type="EMBL" id="MCP8899897.1"/>
    </source>
</evidence>
<dbReference type="PANTHER" id="PTHR11556:SF35">
    <property type="entry name" value="SEDOHEPTULOSE-1,7-BISPHOSPHATASE, CHLOROPLASTIC"/>
    <property type="match status" value="1"/>
</dbReference>
<feature type="binding site" evidence="9">
    <location>
        <position position="112"/>
    </location>
    <ligand>
        <name>Mg(2+)</name>
        <dbReference type="ChEBI" id="CHEBI:18420"/>
        <label>2</label>
    </ligand>
</feature>
<dbReference type="SUPFAM" id="SSF56655">
    <property type="entry name" value="Carbohydrate phosphatase"/>
    <property type="match status" value="1"/>
</dbReference>
<comment type="cofactor">
    <cofactor evidence="9">
        <name>Mg(2+)</name>
        <dbReference type="ChEBI" id="CHEBI:18420"/>
    </cofactor>
    <text evidence="9">Binds 2 magnesium ions per subunit.</text>
</comment>
<evidence type="ECO:0000259" key="12">
    <source>
        <dbReference type="Pfam" id="PF18913"/>
    </source>
</evidence>
<protein>
    <recommendedName>
        <fullName evidence="9">Fructose-1,6-bisphosphatase class 1</fullName>
        <shortName evidence="9">FBPase class 1</shortName>
        <ecNumber evidence="9">3.1.3.11</ecNumber>
    </recommendedName>
    <alternativeName>
        <fullName evidence="9">D-fructose-1,6-bisphosphate 1-phosphohydrolase class 1</fullName>
    </alternativeName>
</protein>
<evidence type="ECO:0000256" key="3">
    <source>
        <dbReference type="ARBA" id="ARBA00010941"/>
    </source>
</evidence>
<dbReference type="Pfam" id="PF00316">
    <property type="entry name" value="FBPase"/>
    <property type="match status" value="1"/>
</dbReference>
<dbReference type="GO" id="GO:0006002">
    <property type="term" value="P:fructose 6-phosphate metabolic process"/>
    <property type="evidence" value="ECO:0007669"/>
    <property type="project" value="TreeGrafter"/>
</dbReference>
<reference evidence="13" key="1">
    <citation type="submission" date="2022-05" db="EMBL/GenBank/DDBJ databases">
        <authorList>
            <person name="Sun H.-N."/>
        </authorList>
    </citation>
    <scope>NUCLEOTIDE SEQUENCE</scope>
    <source>
        <strain evidence="13">HB14</strain>
    </source>
</reference>
<sequence>MNDSNRNKTFSQFLLRKSIDPGLGGVVNDILSACIDIANTLSKSPIEGLTGSSDKSNSSGETQKTLDLLCNQILRDQLRHNQSVKHFASEEQNNAINVNESGAFSVAFDPLDGSTNIDINGSVGTIFSILPALSSSSPEESFLQPGSNQLCAGYVIYGPATQLVITFGKGTYIFTLDVEKEVFVLTEEGVRVPYETSEFSINMANARSWNKEFGNYIDHLLDGKCGPRQKNYNMRWSGAMVADIHRVVSRGGIFLYPSDKRKGMQSGKLRLIYEANPIALILYNCGASAFNESNSILSVTPSRLHQRTPVIAGSTKEVYTCLNYIQDESTERLSEYLQASLCHD</sequence>
<evidence type="ECO:0000256" key="2">
    <source>
        <dbReference type="ARBA" id="ARBA00005215"/>
    </source>
</evidence>
<comment type="caution">
    <text evidence="9">Lacks conserved residue(s) required for the propagation of feature annotation.</text>
</comment>
<dbReference type="GO" id="GO:0000287">
    <property type="term" value="F:magnesium ion binding"/>
    <property type="evidence" value="ECO:0007669"/>
    <property type="project" value="UniProtKB-UniRule"/>
</dbReference>
<evidence type="ECO:0000256" key="1">
    <source>
        <dbReference type="ARBA" id="ARBA00001273"/>
    </source>
</evidence>
<proteinExistence type="inferred from homology"/>
<dbReference type="Pfam" id="PF18913">
    <property type="entry name" value="FBPase_C"/>
    <property type="match status" value="1"/>
</dbReference>
<evidence type="ECO:0000256" key="8">
    <source>
        <dbReference type="ARBA" id="ARBA00023277"/>
    </source>
</evidence>
<dbReference type="PRINTS" id="PR00115">
    <property type="entry name" value="F16BPHPHTASE"/>
</dbReference>
<gene>
    <name evidence="9" type="primary">fbp</name>
    <name evidence="13" type="ORF">M6D89_11365</name>
</gene>
<feature type="domain" description="Fructose-1-6-bisphosphatase class 1 C-terminal" evidence="12">
    <location>
        <begin position="193"/>
        <end position="324"/>
    </location>
</feature>
<feature type="binding site" evidence="9">
    <location>
        <position position="90"/>
    </location>
    <ligand>
        <name>Mg(2+)</name>
        <dbReference type="ChEBI" id="CHEBI:18420"/>
        <label>1</label>
    </ligand>
</feature>
<dbReference type="GO" id="GO:0042132">
    <property type="term" value="F:fructose 1,6-bisphosphate 1-phosphatase activity"/>
    <property type="evidence" value="ECO:0007669"/>
    <property type="project" value="UniProtKB-UniRule"/>
</dbReference>
<dbReference type="GO" id="GO:0005986">
    <property type="term" value="P:sucrose biosynthetic process"/>
    <property type="evidence" value="ECO:0007669"/>
    <property type="project" value="TreeGrafter"/>
</dbReference>
<dbReference type="PANTHER" id="PTHR11556">
    <property type="entry name" value="FRUCTOSE-1,6-BISPHOSPHATASE-RELATED"/>
    <property type="match status" value="1"/>
</dbReference>
<comment type="subunit">
    <text evidence="9">Homotetramer.</text>
</comment>
<dbReference type="AlphaFoldDB" id="A0A9X2I6S3"/>
<dbReference type="EC" id="3.1.3.11" evidence="9"/>
<evidence type="ECO:0000313" key="14">
    <source>
        <dbReference type="Proteomes" id="UP001139319"/>
    </source>
</evidence>
<dbReference type="GO" id="GO:0006000">
    <property type="term" value="P:fructose metabolic process"/>
    <property type="evidence" value="ECO:0007669"/>
    <property type="project" value="TreeGrafter"/>
</dbReference>
<evidence type="ECO:0000256" key="7">
    <source>
        <dbReference type="ARBA" id="ARBA00022842"/>
    </source>
</evidence>
<comment type="catalytic activity">
    <reaction evidence="1 9">
        <text>beta-D-fructose 1,6-bisphosphate + H2O = beta-D-fructose 6-phosphate + phosphate</text>
        <dbReference type="Rhea" id="RHEA:11064"/>
        <dbReference type="ChEBI" id="CHEBI:15377"/>
        <dbReference type="ChEBI" id="CHEBI:32966"/>
        <dbReference type="ChEBI" id="CHEBI:43474"/>
        <dbReference type="ChEBI" id="CHEBI:57634"/>
        <dbReference type="EC" id="3.1.3.11"/>
    </reaction>
</comment>
<dbReference type="NCBIfam" id="NF006779">
    <property type="entry name" value="PRK09293.1-3"/>
    <property type="match status" value="1"/>
</dbReference>
<dbReference type="InterPro" id="IPR020548">
    <property type="entry name" value="Fructose_bisphosphatase_AS"/>
</dbReference>
<keyword evidence="4 9" id="KW-0963">Cytoplasm</keyword>
<keyword evidence="14" id="KW-1185">Reference proteome</keyword>
<dbReference type="EMBL" id="JAMFTH010000003">
    <property type="protein sequence ID" value="MCP8899897.1"/>
    <property type="molecule type" value="Genomic_DNA"/>
</dbReference>
<feature type="binding site" evidence="9">
    <location>
        <position position="109"/>
    </location>
    <ligand>
        <name>Mg(2+)</name>
        <dbReference type="ChEBI" id="CHEBI:18420"/>
        <label>2</label>
    </ligand>
</feature>
<evidence type="ECO:0000256" key="4">
    <source>
        <dbReference type="ARBA" id="ARBA00022490"/>
    </source>
</evidence>
<dbReference type="GO" id="GO:0006094">
    <property type="term" value="P:gluconeogenesis"/>
    <property type="evidence" value="ECO:0007669"/>
    <property type="project" value="UniProtKB-UniRule"/>
</dbReference>
<name>A0A9X2I6S3_9GAMM</name>
<dbReference type="PIRSF" id="PIRSF500210">
    <property type="entry name" value="FBPtase"/>
    <property type="match status" value="1"/>
</dbReference>
<keyword evidence="5 9" id="KW-0479">Metal-binding</keyword>
<keyword evidence="6 9" id="KW-0378">Hydrolase</keyword>
<feature type="binding site" evidence="9">
    <location>
        <position position="268"/>
    </location>
    <ligand>
        <name>substrate</name>
    </ligand>
</feature>
<dbReference type="HAMAP" id="MF_01855">
    <property type="entry name" value="FBPase_class1"/>
    <property type="match status" value="1"/>
</dbReference>
<dbReference type="InterPro" id="IPR000146">
    <property type="entry name" value="FBPase_class-1"/>
</dbReference>
<feature type="domain" description="Fructose-1-6-bisphosphatase class I N-terminal" evidence="11">
    <location>
        <begin position="23"/>
        <end position="188"/>
    </location>
</feature>
<evidence type="ECO:0000256" key="5">
    <source>
        <dbReference type="ARBA" id="ARBA00022723"/>
    </source>
</evidence>
<evidence type="ECO:0000256" key="9">
    <source>
        <dbReference type="HAMAP-Rule" id="MF_01855"/>
    </source>
</evidence>
<organism evidence="13 14">
    <name type="scientific">Gilvimarinus xylanilyticus</name>
    <dbReference type="NCBI Taxonomy" id="2944139"/>
    <lineage>
        <taxon>Bacteria</taxon>
        <taxon>Pseudomonadati</taxon>
        <taxon>Pseudomonadota</taxon>
        <taxon>Gammaproteobacteria</taxon>
        <taxon>Cellvibrionales</taxon>
        <taxon>Cellvibrionaceae</taxon>
        <taxon>Gilvimarinus</taxon>
    </lineage>
</organism>
<dbReference type="Proteomes" id="UP001139319">
    <property type="component" value="Unassembled WGS sequence"/>
</dbReference>
<dbReference type="GO" id="GO:0030388">
    <property type="term" value="P:fructose 1,6-bisphosphate metabolic process"/>
    <property type="evidence" value="ECO:0007669"/>
    <property type="project" value="TreeGrafter"/>
</dbReference>
<evidence type="ECO:0000256" key="10">
    <source>
        <dbReference type="RuleBase" id="RU000508"/>
    </source>
</evidence>
<comment type="caution">
    <text evidence="13">The sequence shown here is derived from an EMBL/GenBank/DDBJ whole genome shotgun (WGS) entry which is preliminary data.</text>
</comment>
<evidence type="ECO:0000259" key="11">
    <source>
        <dbReference type="Pfam" id="PF00316"/>
    </source>
</evidence>
<dbReference type="InterPro" id="IPR028343">
    <property type="entry name" value="FBPtase"/>
</dbReference>
<feature type="binding site" evidence="9">
    <location>
        <position position="274"/>
    </location>
    <ligand>
        <name>Mg(2+)</name>
        <dbReference type="ChEBI" id="CHEBI:18420"/>
        <label>2</label>
    </ligand>
</feature>
<dbReference type="Gene3D" id="3.30.540.10">
    <property type="entry name" value="Fructose-1,6-Bisphosphatase, subunit A, domain 1"/>
    <property type="match status" value="1"/>
</dbReference>
<comment type="similarity">
    <text evidence="3 9 10">Belongs to the FBPase class 1 family.</text>
</comment>
<dbReference type="CDD" id="cd00354">
    <property type="entry name" value="FBPase"/>
    <property type="match status" value="1"/>
</dbReference>
<dbReference type="Gene3D" id="3.40.190.80">
    <property type="match status" value="1"/>
</dbReference>
<evidence type="ECO:0000256" key="6">
    <source>
        <dbReference type="ARBA" id="ARBA00022801"/>
    </source>
</evidence>
<comment type="pathway">
    <text evidence="2">Carbohydrate biosynthesis; Calvin cycle.</text>
</comment>
<feature type="binding site" evidence="9">
    <location>
        <position position="202"/>
    </location>
    <ligand>
        <name>substrate</name>
    </ligand>
</feature>
<keyword evidence="8 9" id="KW-0119">Carbohydrate metabolism</keyword>
<keyword evidence="7 9" id="KW-0460">Magnesium</keyword>
<dbReference type="GO" id="GO:0005829">
    <property type="term" value="C:cytosol"/>
    <property type="evidence" value="ECO:0007669"/>
    <property type="project" value="TreeGrafter"/>
</dbReference>
<dbReference type="PIRSF" id="PIRSF000904">
    <property type="entry name" value="FBPtase_SBPase"/>
    <property type="match status" value="1"/>
</dbReference>
<reference evidence="13" key="2">
    <citation type="submission" date="2023-01" db="EMBL/GenBank/DDBJ databases">
        <title>Gilvimarinus xylanilyticus HB14 isolated from Caulerpa lentillifera aquaculture base in Hainan, China.</title>
        <authorList>
            <person name="Zhang Y.-J."/>
        </authorList>
    </citation>
    <scope>NUCLEOTIDE SEQUENCE</scope>
    <source>
        <strain evidence="13">HB14</strain>
    </source>
</reference>
<comment type="subcellular location">
    <subcellularLocation>
        <location evidence="9">Cytoplasm</location>
    </subcellularLocation>
</comment>
<dbReference type="InterPro" id="IPR033391">
    <property type="entry name" value="FBPase_N"/>
</dbReference>
<dbReference type="InterPro" id="IPR044015">
    <property type="entry name" value="FBPase_C_dom"/>
</dbReference>
<dbReference type="RefSeq" id="WP_253968191.1">
    <property type="nucleotide sequence ID" value="NZ_JAMFTH010000003.1"/>
</dbReference>
<accession>A0A9X2I6S3</accession>
<feature type="binding site" evidence="9">
    <location>
        <position position="109"/>
    </location>
    <ligand>
        <name>Mg(2+)</name>
        <dbReference type="ChEBI" id="CHEBI:18420"/>
        <label>1</label>
    </ligand>
</feature>